<keyword evidence="5" id="KW-1185">Reference proteome</keyword>
<keyword evidence="2" id="KW-0812">Transmembrane</keyword>
<dbReference type="Proteomes" id="UP000271974">
    <property type="component" value="Unassembled WGS sequence"/>
</dbReference>
<organism evidence="4 5">
    <name type="scientific">Elysia chlorotica</name>
    <name type="common">Eastern emerald elysia</name>
    <name type="synonym">Sea slug</name>
    <dbReference type="NCBI Taxonomy" id="188477"/>
    <lineage>
        <taxon>Eukaryota</taxon>
        <taxon>Metazoa</taxon>
        <taxon>Spiralia</taxon>
        <taxon>Lophotrochozoa</taxon>
        <taxon>Mollusca</taxon>
        <taxon>Gastropoda</taxon>
        <taxon>Heterobranchia</taxon>
        <taxon>Euthyneura</taxon>
        <taxon>Panpulmonata</taxon>
        <taxon>Sacoglossa</taxon>
        <taxon>Placobranchoidea</taxon>
        <taxon>Plakobranchidae</taxon>
        <taxon>Elysia</taxon>
    </lineage>
</organism>
<proteinExistence type="predicted"/>
<keyword evidence="2" id="KW-1133">Transmembrane helix</keyword>
<keyword evidence="3" id="KW-0732">Signal</keyword>
<evidence type="ECO:0000313" key="5">
    <source>
        <dbReference type="Proteomes" id="UP000271974"/>
    </source>
</evidence>
<accession>A0A433TYI8</accession>
<dbReference type="AlphaFoldDB" id="A0A433TYI8"/>
<sequence length="420" mass="45814">ELVVAGVIFAVFLTPGTPTVTNDPNKSVCEHWATLAEEMTGSGKMQTCVNNSTKSCTRVDCTGTVLYEHDLFSELEIDYCFGSELHSCLDPPSMDFYLKIPSKKYTLSERIRHDTDIDIKEVSYPAGKIGNVHPVLYFEFERQEDGNFKFSVTIKVKLVTVAGTSMFVNRLERTLIDEETIHGTTCSKLVKDTRDKPPEEFTKAECHAEKYSPSSILPSGVQIPPSATLSKSCSFSESLCVPRETCQLDLPKPKCVCKTEYTLSPKGDVCLTNSRYGEACVEEDDCGDNEVCAPLPTRICQCRKGLTYSSVHHVCVAPLHPGPGTGAPPGPKPPVVTTQAPKSGVNGTSTAQGGVSSFVKVKLPIILGCVLGAFVLSAVTVWGMIYLRKRGTQRNRLDTALNMQDDSTDALLGDMDDMNM</sequence>
<keyword evidence="2" id="KW-0472">Membrane</keyword>
<evidence type="ECO:0000313" key="4">
    <source>
        <dbReference type="EMBL" id="RUS86627.1"/>
    </source>
</evidence>
<feature type="non-terminal residue" evidence="4">
    <location>
        <position position="1"/>
    </location>
</feature>
<feature type="transmembrane region" description="Helical" evidence="2">
    <location>
        <begin position="365"/>
        <end position="387"/>
    </location>
</feature>
<gene>
    <name evidence="4" type="ORF">EGW08_005643</name>
</gene>
<protein>
    <recommendedName>
        <fullName evidence="6">EGF-like domain-containing protein</fullName>
    </recommendedName>
</protein>
<evidence type="ECO:0000256" key="3">
    <source>
        <dbReference type="SAM" id="SignalP"/>
    </source>
</evidence>
<reference evidence="4 5" key="1">
    <citation type="submission" date="2019-01" db="EMBL/GenBank/DDBJ databases">
        <title>A draft genome assembly of the solar-powered sea slug Elysia chlorotica.</title>
        <authorList>
            <person name="Cai H."/>
            <person name="Li Q."/>
            <person name="Fang X."/>
            <person name="Li J."/>
            <person name="Curtis N.E."/>
            <person name="Altenburger A."/>
            <person name="Shibata T."/>
            <person name="Feng M."/>
            <person name="Maeda T."/>
            <person name="Schwartz J.A."/>
            <person name="Shigenobu S."/>
            <person name="Lundholm N."/>
            <person name="Nishiyama T."/>
            <person name="Yang H."/>
            <person name="Hasebe M."/>
            <person name="Li S."/>
            <person name="Pierce S.K."/>
            <person name="Wang J."/>
        </authorList>
    </citation>
    <scope>NUCLEOTIDE SEQUENCE [LARGE SCALE GENOMIC DNA]</scope>
    <source>
        <strain evidence="4">EC2010</strain>
        <tissue evidence="4">Whole organism of an adult</tissue>
    </source>
</reference>
<feature type="compositionally biased region" description="Polar residues" evidence="1">
    <location>
        <begin position="336"/>
        <end position="349"/>
    </location>
</feature>
<comment type="caution">
    <text evidence="4">The sequence shown here is derived from an EMBL/GenBank/DDBJ whole genome shotgun (WGS) entry which is preliminary data.</text>
</comment>
<feature type="chain" id="PRO_5019343172" description="EGF-like domain-containing protein" evidence="3">
    <location>
        <begin position="19"/>
        <end position="420"/>
    </location>
</feature>
<feature type="signal peptide" evidence="3">
    <location>
        <begin position="1"/>
        <end position="18"/>
    </location>
</feature>
<evidence type="ECO:0008006" key="6">
    <source>
        <dbReference type="Google" id="ProtNLM"/>
    </source>
</evidence>
<name>A0A433TYI8_ELYCH</name>
<feature type="region of interest" description="Disordered" evidence="1">
    <location>
        <begin position="323"/>
        <end position="349"/>
    </location>
</feature>
<evidence type="ECO:0000256" key="2">
    <source>
        <dbReference type="SAM" id="Phobius"/>
    </source>
</evidence>
<dbReference type="EMBL" id="RQTK01000133">
    <property type="protein sequence ID" value="RUS86627.1"/>
    <property type="molecule type" value="Genomic_DNA"/>
</dbReference>
<dbReference type="OrthoDB" id="6125709at2759"/>
<evidence type="ECO:0000256" key="1">
    <source>
        <dbReference type="SAM" id="MobiDB-lite"/>
    </source>
</evidence>